<accession>A0A5J6THU7</accession>
<dbReference type="EMBL" id="MN234187">
    <property type="protein sequence ID" value="QFG10360.1"/>
    <property type="molecule type" value="Genomic_DNA"/>
</dbReference>
<evidence type="ECO:0000256" key="1">
    <source>
        <dbReference type="SAM" id="MobiDB-lite"/>
    </source>
</evidence>
<organism evidence="2 3">
    <name type="scientific">Mycobacterium phage DyoEdafos</name>
    <dbReference type="NCBI Taxonomy" id="2599860"/>
    <lineage>
        <taxon>Viruses</taxon>
        <taxon>Duplodnaviria</taxon>
        <taxon>Heunggongvirae</taxon>
        <taxon>Uroviricota</taxon>
        <taxon>Caudoviricetes</taxon>
        <taxon>Vilmaviridae</taxon>
        <taxon>Lclasvirinae</taxon>
        <taxon>Bromdenvirus</taxon>
        <taxon>Bromdenvirus dyoedafos</taxon>
    </lineage>
</organism>
<evidence type="ECO:0000313" key="3">
    <source>
        <dbReference type="Proteomes" id="UP000327317"/>
    </source>
</evidence>
<feature type="region of interest" description="Disordered" evidence="1">
    <location>
        <begin position="1"/>
        <end position="41"/>
    </location>
</feature>
<proteinExistence type="predicted"/>
<dbReference type="GeneID" id="63210086"/>
<feature type="compositionally biased region" description="Polar residues" evidence="1">
    <location>
        <begin position="28"/>
        <end position="38"/>
    </location>
</feature>
<reference evidence="2 3" key="1">
    <citation type="submission" date="2019-07" db="EMBL/GenBank/DDBJ databases">
        <authorList>
            <person name="Stoner T.H."/>
            <person name="Garlena R.A."/>
            <person name="Russell D.A."/>
            <person name="Pope W.H."/>
            <person name="Jacobs-Sera D."/>
            <person name="Hatfull G.F."/>
        </authorList>
    </citation>
    <scope>NUCLEOTIDE SEQUENCE [LARGE SCALE GENOMIC DNA]</scope>
</reference>
<keyword evidence="3" id="KW-1185">Reference proteome</keyword>
<gene>
    <name evidence="2" type="primary">150</name>
    <name evidence="2" type="ORF">SEA_DYOEDAFOS_150</name>
</gene>
<sequence length="156" mass="16004">MGGRGGAGGGRGTGGNSNPDLDSKDSLDNTAEQTSNPNAAADALGLTGADKEHFVNGANAEGKRIPRIGRDESQVIKPADVSKLVAAHKAAVVAYERKHGRYAAHAYARGGYWSLLRVIRTAMAVGAIATQAPAAPALAAANTALMAAYWTHRAGR</sequence>
<protein>
    <submittedName>
        <fullName evidence="2">Uncharacterized protein</fullName>
    </submittedName>
</protein>
<dbReference type="KEGG" id="vg:63210086"/>
<name>A0A5J6THU7_9CAUD</name>
<feature type="compositionally biased region" description="Gly residues" evidence="1">
    <location>
        <begin position="1"/>
        <end position="15"/>
    </location>
</feature>
<dbReference type="RefSeq" id="YP_010013484.1">
    <property type="nucleotide sequence ID" value="NC_053511.1"/>
</dbReference>
<dbReference type="Proteomes" id="UP000327317">
    <property type="component" value="Segment"/>
</dbReference>
<evidence type="ECO:0000313" key="2">
    <source>
        <dbReference type="EMBL" id="QFG10360.1"/>
    </source>
</evidence>